<feature type="region of interest" description="Disordered" evidence="1">
    <location>
        <begin position="444"/>
        <end position="482"/>
    </location>
</feature>
<dbReference type="CDD" id="cd11524">
    <property type="entry name" value="SYLF"/>
    <property type="match status" value="1"/>
</dbReference>
<feature type="compositionally biased region" description="Polar residues" evidence="1">
    <location>
        <begin position="378"/>
        <end position="404"/>
    </location>
</feature>
<organism evidence="3 4">
    <name type="scientific">Paracoccidioides brasiliensis</name>
    <dbReference type="NCBI Taxonomy" id="121759"/>
    <lineage>
        <taxon>Eukaryota</taxon>
        <taxon>Fungi</taxon>
        <taxon>Dikarya</taxon>
        <taxon>Ascomycota</taxon>
        <taxon>Pezizomycotina</taxon>
        <taxon>Eurotiomycetes</taxon>
        <taxon>Eurotiomycetidae</taxon>
        <taxon>Onygenales</taxon>
        <taxon>Ajellomycetaceae</taxon>
        <taxon>Paracoccidioides</taxon>
    </lineage>
</organism>
<feature type="compositionally biased region" description="Polar residues" evidence="1">
    <location>
        <begin position="444"/>
        <end position="459"/>
    </location>
</feature>
<dbReference type="PANTHER" id="PTHR15629">
    <property type="entry name" value="SH3YL1 PROTEIN"/>
    <property type="match status" value="1"/>
</dbReference>
<dbReference type="InterPro" id="IPR007461">
    <property type="entry name" value="Ysc84_actin-binding"/>
</dbReference>
<gene>
    <name evidence="3" type="ORF">ACO22_03734</name>
</gene>
<evidence type="ECO:0000259" key="2">
    <source>
        <dbReference type="Pfam" id="PF04366"/>
    </source>
</evidence>
<feature type="domain" description="Ysc84 actin-binding" evidence="2">
    <location>
        <begin position="169"/>
        <end position="294"/>
    </location>
</feature>
<dbReference type="AlphaFoldDB" id="A0A1D2JF23"/>
<dbReference type="Proteomes" id="UP000242814">
    <property type="component" value="Unassembled WGS sequence"/>
</dbReference>
<dbReference type="EMBL" id="LZYO01000134">
    <property type="protein sequence ID" value="ODH29464.1"/>
    <property type="molecule type" value="Genomic_DNA"/>
</dbReference>
<sequence length="704" mass="77335">MPHSKWEKAKLYSKRGFDKVWNTVDKLGAPGNRSSKKLGAEAFWPATLDKESDKAARILRSFCKDGFYTEVEDENERQSGSSSHASKDDRTAEYKGTEGRNKGIIGKPRGKPRVVQKIPSAVIKQAKGLAIFTTMRTGLWPSGSGGSGILVARIKETGEWSPPSGIMLHTAGLGFLTGVDIYDCVVIINTCEALERFKAIRCTLGGEVSVVAGPVGVGGVLETEMHKRQAPLWMYLKSRGFYAGGQVDGAIIIERSDENERFYGERISAADILAGKAKHPPQSITTLMQTIKAAQGDADVDNSMLPPPGEAPGDAEIEKDLFGIPAPKDPDPFGVKALEQEGIVIREAGTRRIPSSGMFEFRPSPTSPIFDHRFPRLSANSSQRDSWRSSVQSTASADRSTQTDDFIDSRPTVSLTSISRISSHNGKDKTPWSLYQLEVDNSSITESTTASTKENSSPRRGSLCIQDHTIPEDPNQARPASPSFTRARLVTIHKRLSPPPPPLPARNATRVTSPTLLHLPISEEATQDQISAYDESIEIFEVRDGDENHGLMKHDSTAKDVFKGEVAIEEIQSTKAAKSSNENRYQRGGRFFKETTVEEGYGEVLTTMGAKRETLTENFKSTEKAEVVLSLDETLQNGFVNEDKEEFHSVRAGVFNATLHQIILSFSRLEFAINGRGALMRSRENRSHSLRSKVACELLHNASR</sequence>
<feature type="compositionally biased region" description="Basic and acidic residues" evidence="1">
    <location>
        <begin position="85"/>
        <end position="101"/>
    </location>
</feature>
<comment type="caution">
    <text evidence="3">The sequence shown here is derived from an EMBL/GenBank/DDBJ whole genome shotgun (WGS) entry which is preliminary data.</text>
</comment>
<dbReference type="InterPro" id="IPR051702">
    <property type="entry name" value="SH3_domain_YSC84-like"/>
</dbReference>
<proteinExistence type="predicted"/>
<evidence type="ECO:0000313" key="4">
    <source>
        <dbReference type="Proteomes" id="UP000242814"/>
    </source>
</evidence>
<feature type="region of interest" description="Disordered" evidence="1">
    <location>
        <begin position="355"/>
        <end position="408"/>
    </location>
</feature>
<protein>
    <recommendedName>
        <fullName evidence="2">Ysc84 actin-binding domain-containing protein</fullName>
    </recommendedName>
</protein>
<evidence type="ECO:0000256" key="1">
    <source>
        <dbReference type="SAM" id="MobiDB-lite"/>
    </source>
</evidence>
<dbReference type="VEuPathDB" id="FungiDB:PABG_00207"/>
<accession>A0A1D2JF23</accession>
<dbReference type="GO" id="GO:0035091">
    <property type="term" value="F:phosphatidylinositol binding"/>
    <property type="evidence" value="ECO:0007669"/>
    <property type="project" value="TreeGrafter"/>
</dbReference>
<feature type="region of interest" description="Disordered" evidence="1">
    <location>
        <begin position="73"/>
        <end position="110"/>
    </location>
</feature>
<reference evidence="3 4" key="1">
    <citation type="submission" date="2016-06" db="EMBL/GenBank/DDBJ databases">
        <authorList>
            <person name="Kjaerup R.B."/>
            <person name="Dalgaard T.S."/>
            <person name="Juul-Madsen H.R."/>
        </authorList>
    </citation>
    <scope>NUCLEOTIDE SEQUENCE [LARGE SCALE GENOMIC DNA]</scope>
    <source>
        <strain evidence="3 4">Pb300</strain>
    </source>
</reference>
<dbReference type="Pfam" id="PF04366">
    <property type="entry name" value="Ysc84"/>
    <property type="match status" value="1"/>
</dbReference>
<evidence type="ECO:0000313" key="3">
    <source>
        <dbReference type="EMBL" id="ODH29464.1"/>
    </source>
</evidence>
<name>A0A1D2JF23_PARBR</name>
<dbReference type="VEuPathDB" id="FungiDB:PADG_02608"/>
<dbReference type="PANTHER" id="PTHR15629:SF8">
    <property type="entry name" value="DUF500 DOMAIN PROTEIN (AFU_ORTHOLOGUE AFUA_5G07310)"/>
    <property type="match status" value="1"/>
</dbReference>